<keyword evidence="3" id="KW-1185">Reference proteome</keyword>
<dbReference type="InterPro" id="IPR029030">
    <property type="entry name" value="Caspase-like_dom_sf"/>
</dbReference>
<organism evidence="2 3">
    <name type="scientific">Actinokineospora globicatena</name>
    <dbReference type="NCBI Taxonomy" id="103729"/>
    <lineage>
        <taxon>Bacteria</taxon>
        <taxon>Bacillati</taxon>
        <taxon>Actinomycetota</taxon>
        <taxon>Actinomycetes</taxon>
        <taxon>Pseudonocardiales</taxon>
        <taxon>Pseudonocardiaceae</taxon>
        <taxon>Actinokineospora</taxon>
    </lineage>
</organism>
<name>A0A9W6QMH2_9PSEU</name>
<dbReference type="EMBL" id="BSSD01000002">
    <property type="protein sequence ID" value="GLW91209.1"/>
    <property type="molecule type" value="Genomic_DNA"/>
</dbReference>
<protein>
    <recommendedName>
        <fullName evidence="1">Peptidase C14 caspase domain-containing protein</fullName>
    </recommendedName>
</protein>
<comment type="caution">
    <text evidence="2">The sequence shown here is derived from an EMBL/GenBank/DDBJ whole genome shotgun (WGS) entry which is preliminary data.</text>
</comment>
<dbReference type="GO" id="GO:0006508">
    <property type="term" value="P:proteolysis"/>
    <property type="evidence" value="ECO:0007669"/>
    <property type="project" value="InterPro"/>
</dbReference>
<dbReference type="RefSeq" id="WP_285609793.1">
    <property type="nucleotide sequence ID" value="NZ_BSSD01000002.1"/>
</dbReference>
<sequence length="800" mass="86060">MARRALLIGSSTGDLVGPDNDITAMERALARWGFTCDVRTGVRASRAGILDAYEELIGQARPDDAVVVYYSGHGAYAKDPALADGMPGPGVVQFIVPTDYAESTEDDFRGIANIELSVLLSRLTERTRNATVILDCCHSEAMSRDPETGAAARAWPRAIPPHLARAHLDSLRRGSLDLTRLDPSGNPNAVRVVACAANQLAYEVPNDDDVVMGYLTDAVTRVLNSLDQEAAPLSWSTVVDRVRQIVLERNGVQRPEVEGPGERELFGTEPVDQVAFLPASRQRQWVRIAGARLLGHGEGDEFAIYHDDTLLGAVVVEWTDGHAAFGLLEGPDPDVELPVGTRAQLVVTAVPTLPVSLGVGADSLAEVVHQHPALRVAPAGETAGVRVVAETEGFALHDTLGPLNRPKPTVRQLMADLKRVARARALLRLSEDPGMALPTRVRVELARVVHGVAHPLPASGSALHPGEAVCVLVHNDDERYLYVSLLDVGVSSRITLLNPAHPSGVPIAPGTRYVFGGDEVTGALPGLELSWPESVPPVRPRPENILVLVSEERTDTVVLQQGGVRTQESLNRLEQQLRRLGNDDRDLITPMQTRAVRFAVRTIAFDVVPTAAPPAEGTVFEVDDRPSPVAHANGTAVPSRVVVRLPALVVHHNRAFRGQDLRLDTLVLTTGADGKPSHHTHTARFSGVVDGTRLTVPDNPVFEGEVRDRLDVAVWVSPDTGHHVDLSAVTGESTARIVDAVDARLTTAFGRANGLYRAGFHAADRFGAARLAVESRVRTADYTFDLTVEPVPVRGPSILQ</sequence>
<dbReference type="Gene3D" id="3.40.50.1460">
    <property type="match status" value="1"/>
</dbReference>
<proteinExistence type="predicted"/>
<dbReference type="Proteomes" id="UP001165042">
    <property type="component" value="Unassembled WGS sequence"/>
</dbReference>
<evidence type="ECO:0000313" key="3">
    <source>
        <dbReference type="Proteomes" id="UP001165042"/>
    </source>
</evidence>
<dbReference type="Pfam" id="PF00656">
    <property type="entry name" value="Peptidase_C14"/>
    <property type="match status" value="1"/>
</dbReference>
<dbReference type="SUPFAM" id="SSF52129">
    <property type="entry name" value="Caspase-like"/>
    <property type="match status" value="1"/>
</dbReference>
<dbReference type="PANTHER" id="PTHR48104">
    <property type="entry name" value="METACASPASE-4"/>
    <property type="match status" value="1"/>
</dbReference>
<evidence type="ECO:0000313" key="2">
    <source>
        <dbReference type="EMBL" id="GLW91209.1"/>
    </source>
</evidence>
<dbReference type="InterPro" id="IPR050452">
    <property type="entry name" value="Metacaspase"/>
</dbReference>
<reference evidence="2" key="1">
    <citation type="submission" date="2023-02" db="EMBL/GenBank/DDBJ databases">
        <title>Actinokineospora globicatena NBRC 15670.</title>
        <authorList>
            <person name="Ichikawa N."/>
            <person name="Sato H."/>
            <person name="Tonouchi N."/>
        </authorList>
    </citation>
    <scope>NUCLEOTIDE SEQUENCE</scope>
    <source>
        <strain evidence="2">NBRC 15670</strain>
    </source>
</reference>
<feature type="domain" description="Peptidase C14 caspase" evidence="1">
    <location>
        <begin position="3"/>
        <end position="258"/>
    </location>
</feature>
<dbReference type="GO" id="GO:0004197">
    <property type="term" value="F:cysteine-type endopeptidase activity"/>
    <property type="evidence" value="ECO:0007669"/>
    <property type="project" value="InterPro"/>
</dbReference>
<evidence type="ECO:0000259" key="1">
    <source>
        <dbReference type="Pfam" id="PF00656"/>
    </source>
</evidence>
<gene>
    <name evidence="2" type="ORF">Aglo03_20250</name>
</gene>
<dbReference type="GO" id="GO:0005737">
    <property type="term" value="C:cytoplasm"/>
    <property type="evidence" value="ECO:0007669"/>
    <property type="project" value="TreeGrafter"/>
</dbReference>
<dbReference type="PANTHER" id="PTHR48104:SF30">
    <property type="entry name" value="METACASPASE-1"/>
    <property type="match status" value="1"/>
</dbReference>
<dbReference type="InterPro" id="IPR011600">
    <property type="entry name" value="Pept_C14_caspase"/>
</dbReference>
<accession>A0A9W6QMH2</accession>
<dbReference type="AlphaFoldDB" id="A0A9W6QMH2"/>